<dbReference type="SUPFAM" id="SSF81296">
    <property type="entry name" value="E set domains"/>
    <property type="match status" value="1"/>
</dbReference>
<accession>A0A2T9YEB7</accession>
<proteinExistence type="inferred from homology"/>
<dbReference type="GO" id="GO:0005634">
    <property type="term" value="C:nucleus"/>
    <property type="evidence" value="ECO:0007669"/>
    <property type="project" value="TreeGrafter"/>
</dbReference>
<dbReference type="Gene3D" id="6.20.250.60">
    <property type="match status" value="1"/>
</dbReference>
<feature type="domain" description="Association with the SNF1 complex (ASC)" evidence="3">
    <location>
        <begin position="282"/>
        <end position="369"/>
    </location>
</feature>
<dbReference type="SUPFAM" id="SSF160219">
    <property type="entry name" value="AMPKBI-like"/>
    <property type="match status" value="1"/>
</dbReference>
<dbReference type="Gene3D" id="2.60.40.10">
    <property type="entry name" value="Immunoglobulins"/>
    <property type="match status" value="1"/>
</dbReference>
<dbReference type="InterPro" id="IPR009072">
    <property type="entry name" value="Histone-fold"/>
</dbReference>
<dbReference type="GO" id="GO:0005737">
    <property type="term" value="C:cytoplasm"/>
    <property type="evidence" value="ECO:0007669"/>
    <property type="project" value="TreeGrafter"/>
</dbReference>
<dbReference type="CDD" id="cd02859">
    <property type="entry name" value="E_set_AMPKbeta_like_N"/>
    <property type="match status" value="1"/>
</dbReference>
<dbReference type="AlphaFoldDB" id="A0A2T9YEB7"/>
<dbReference type="Pfam" id="PF16561">
    <property type="entry name" value="AMPK1_CBM"/>
    <property type="match status" value="1"/>
</dbReference>
<dbReference type="SMART" id="SM01010">
    <property type="entry name" value="AMPKBI"/>
    <property type="match status" value="1"/>
</dbReference>
<dbReference type="InterPro" id="IPR006828">
    <property type="entry name" value="ASC_dom"/>
</dbReference>
<dbReference type="EMBL" id="MBFT01000470">
    <property type="protein sequence ID" value="PVU90655.1"/>
    <property type="molecule type" value="Genomic_DNA"/>
</dbReference>
<evidence type="ECO:0000313" key="5">
    <source>
        <dbReference type="Proteomes" id="UP000245699"/>
    </source>
</evidence>
<protein>
    <recommendedName>
        <fullName evidence="3">Association with the SNF1 complex (ASC) domain-containing protein</fullName>
    </recommendedName>
</protein>
<feature type="region of interest" description="Disordered" evidence="2">
    <location>
        <begin position="1"/>
        <end position="78"/>
    </location>
</feature>
<reference evidence="4 5" key="1">
    <citation type="journal article" date="2018" name="MBio">
        <title>Comparative Genomics Reveals the Core Gene Toolbox for the Fungus-Insect Symbiosis.</title>
        <authorList>
            <person name="Wang Y."/>
            <person name="Stata M."/>
            <person name="Wang W."/>
            <person name="Stajich J.E."/>
            <person name="White M.M."/>
            <person name="Moncalvo J.M."/>
        </authorList>
    </citation>
    <scope>NUCLEOTIDE SEQUENCE [LARGE SCALE GENOMIC DNA]</scope>
    <source>
        <strain evidence="4 5">AUS-77-4</strain>
    </source>
</reference>
<dbReference type="PANTHER" id="PTHR10343">
    <property type="entry name" value="5'-AMP-ACTIVATED PROTEIN KINASE , BETA SUBUNIT"/>
    <property type="match status" value="1"/>
</dbReference>
<feature type="region of interest" description="Disordered" evidence="2">
    <location>
        <begin position="444"/>
        <end position="487"/>
    </location>
</feature>
<dbReference type="InterPro" id="IPR037256">
    <property type="entry name" value="ASC_dom_sf"/>
</dbReference>
<feature type="compositionally biased region" description="Basic and acidic residues" evidence="2">
    <location>
        <begin position="447"/>
        <end position="456"/>
    </location>
</feature>
<dbReference type="GO" id="GO:0007165">
    <property type="term" value="P:signal transduction"/>
    <property type="evidence" value="ECO:0007669"/>
    <property type="project" value="TreeGrafter"/>
</dbReference>
<dbReference type="Pfam" id="PF04739">
    <property type="entry name" value="AMPKBI"/>
    <property type="match status" value="1"/>
</dbReference>
<sequence length="531" mass="59853">MGNTHSGERKPHKISSEGLPGKDKSPRNMEFNPSESDKHTTESISIGRKLPLRRGRHSSQSSVLAKKIHRSSISNQNQSDGIFGLGMGSPVVGSPLIDPAYNSIPISSNLRNDPRIHPRGIRSIHSNNMANNRPFMNDQMPETFIEQSAISRFMNDSNLNRNINKLVSVNELADEKTFVPTLIKWEDSADNVYVSGSFNQWKYKIKLKREDGIWSTMINLPVGMHMIKFIVDGEWQYSRNMVIAPDDHGNLVNYIKIEEVFIDSLEDNSNDNVEGLDSDMFSGSPPGEYTGVIPEFSNYSVNRDGSYKRIDPPLLPPHLNQVLLNSADLKDDGLSTLPVPNHVVLNHFSGMENDNEIQVEESVITIDDLDLPMANIVRIIKDSIPEGTMIQKERKANDMARSSGHKTVQAKDILSALPELEMEEYVEILKEELEEFQELIKKKKLAKDHGGDKTNDEQSDGENLDETNLEETSLETELNNQDLDTTEIVENTEILETKTVMHVVDSDEENFETGFDDSDISKTKRMRTTTK</sequence>
<dbReference type="CDD" id="cd22928">
    <property type="entry name" value="HFD_POLE3_DPB4"/>
    <property type="match status" value="1"/>
</dbReference>
<comment type="similarity">
    <text evidence="1">Belongs to the 5'-AMP-activated protein kinase beta subunit family.</text>
</comment>
<name>A0A2T9YEB7_9FUNG</name>
<dbReference type="GO" id="GO:0019901">
    <property type="term" value="F:protein kinase binding"/>
    <property type="evidence" value="ECO:0007669"/>
    <property type="project" value="TreeGrafter"/>
</dbReference>
<dbReference type="SUPFAM" id="SSF47113">
    <property type="entry name" value="Histone-fold"/>
    <property type="match status" value="1"/>
</dbReference>
<dbReference type="GO" id="GO:0031588">
    <property type="term" value="C:nucleotide-activated protein kinase complex"/>
    <property type="evidence" value="ECO:0007669"/>
    <property type="project" value="TreeGrafter"/>
</dbReference>
<dbReference type="InterPro" id="IPR014756">
    <property type="entry name" value="Ig_E-set"/>
</dbReference>
<dbReference type="OrthoDB" id="531008at2759"/>
<feature type="region of interest" description="Disordered" evidence="2">
    <location>
        <begin position="510"/>
        <end position="531"/>
    </location>
</feature>
<dbReference type="InterPro" id="IPR032640">
    <property type="entry name" value="AMPK1_CBM"/>
</dbReference>
<dbReference type="Proteomes" id="UP000245699">
    <property type="component" value="Unassembled WGS sequence"/>
</dbReference>
<evidence type="ECO:0000256" key="2">
    <source>
        <dbReference type="SAM" id="MobiDB-lite"/>
    </source>
</evidence>
<dbReference type="PANTHER" id="PTHR10343:SF84">
    <property type="entry name" value="5'-AMP-ACTIVATED PROTEIN KINASE SUBUNIT BETA-1"/>
    <property type="match status" value="1"/>
</dbReference>
<evidence type="ECO:0000256" key="1">
    <source>
        <dbReference type="ARBA" id="ARBA00010926"/>
    </source>
</evidence>
<evidence type="ECO:0000313" key="4">
    <source>
        <dbReference type="EMBL" id="PVU90655.1"/>
    </source>
</evidence>
<feature type="compositionally biased region" description="Acidic residues" evidence="2">
    <location>
        <begin position="457"/>
        <end position="474"/>
    </location>
</feature>
<organism evidence="4 5">
    <name type="scientific">Furculomyces boomerangus</name>
    <dbReference type="NCBI Taxonomy" id="61424"/>
    <lineage>
        <taxon>Eukaryota</taxon>
        <taxon>Fungi</taxon>
        <taxon>Fungi incertae sedis</taxon>
        <taxon>Zoopagomycota</taxon>
        <taxon>Kickxellomycotina</taxon>
        <taxon>Harpellomycetes</taxon>
        <taxon>Harpellales</taxon>
        <taxon>Harpellaceae</taxon>
        <taxon>Furculomyces</taxon>
    </lineage>
</organism>
<dbReference type="GO" id="GO:0046982">
    <property type="term" value="F:protein heterodimerization activity"/>
    <property type="evidence" value="ECO:0007669"/>
    <property type="project" value="InterPro"/>
</dbReference>
<keyword evidence="5" id="KW-1185">Reference proteome</keyword>
<dbReference type="InterPro" id="IPR050827">
    <property type="entry name" value="CRP1_MDG1_kinase"/>
</dbReference>
<evidence type="ECO:0000259" key="3">
    <source>
        <dbReference type="SMART" id="SM01010"/>
    </source>
</evidence>
<gene>
    <name evidence="4" type="ORF">BB559_004506</name>
</gene>
<dbReference type="STRING" id="61424.A0A2T9YEB7"/>
<comment type="caution">
    <text evidence="4">The sequence shown here is derived from an EMBL/GenBank/DDBJ whole genome shotgun (WGS) entry which is preliminary data.</text>
</comment>
<dbReference type="Gene3D" id="1.10.20.10">
    <property type="entry name" value="Histone, subunit A"/>
    <property type="match status" value="2"/>
</dbReference>
<dbReference type="InterPro" id="IPR013783">
    <property type="entry name" value="Ig-like_fold"/>
</dbReference>